<sequence length="364" mass="42112">MQSGGILSPENLAAIFLNLQELLEVNSKFCAKLQKSLEESVAKGDEEFSNVNVGSIFLESVDFFQAYEIYCSKQTAASALLESLQKKTELLRIFLNVTCRENPKCRKMDLNSFILAPVQRIMKYPLLLSRICKASPRRNSDREKLKMAQRRIEEQLNKINALNTTVESRQRRYRASQQLGRSDSLDKLQMKKMASDILNWAWKECSFLCTAYSRSVEINIHEFGASWNRRSSKKAMSVCALFCVRGHAEYVRIDSDDEGECEEPLFPGEGEVTDAAIVLLRKKMSGKYTLFKEPLFLDTCVIYRDCERKDAFEIVSMGKETYVFRASTSREYRRWLKYLRLESKELGAWKRRRNGLPNIMIKNL</sequence>
<dbReference type="AlphaFoldDB" id="A0A9W9YMG5"/>
<dbReference type="InterPro" id="IPR035899">
    <property type="entry name" value="DBL_dom_sf"/>
</dbReference>
<evidence type="ECO:0000256" key="3">
    <source>
        <dbReference type="SAM" id="Coils"/>
    </source>
</evidence>
<evidence type="ECO:0000313" key="7">
    <source>
        <dbReference type="Proteomes" id="UP001163046"/>
    </source>
</evidence>
<dbReference type="Proteomes" id="UP001163046">
    <property type="component" value="Unassembled WGS sequence"/>
</dbReference>
<comment type="caution">
    <text evidence="6">The sequence shown here is derived from an EMBL/GenBank/DDBJ whole genome shotgun (WGS) entry which is preliminary data.</text>
</comment>
<dbReference type="CDD" id="cd00160">
    <property type="entry name" value="RhoGEF"/>
    <property type="match status" value="1"/>
</dbReference>
<dbReference type="PANTHER" id="PTHR46006">
    <property type="entry name" value="RHO GUANINE NUCLEOTIDE EXCHANGE FACTOR AT 64C, ISOFORM A"/>
    <property type="match status" value="1"/>
</dbReference>
<dbReference type="SUPFAM" id="SSF50729">
    <property type="entry name" value="PH domain-like"/>
    <property type="match status" value="1"/>
</dbReference>
<keyword evidence="3" id="KW-0175">Coiled coil</keyword>
<dbReference type="InterPro" id="IPR011993">
    <property type="entry name" value="PH-like_dom_sf"/>
</dbReference>
<keyword evidence="2" id="KW-0963">Cytoplasm</keyword>
<dbReference type="InterPro" id="IPR001849">
    <property type="entry name" value="PH_domain"/>
</dbReference>
<dbReference type="PANTHER" id="PTHR46006:SF5">
    <property type="entry name" value="DH DOMAIN-CONTAINING PROTEIN"/>
    <property type="match status" value="1"/>
</dbReference>
<evidence type="ECO:0000313" key="6">
    <source>
        <dbReference type="EMBL" id="KAJ7357847.1"/>
    </source>
</evidence>
<feature type="domain" description="DH" evidence="5">
    <location>
        <begin position="1"/>
        <end position="162"/>
    </location>
</feature>
<comment type="subcellular location">
    <subcellularLocation>
        <location evidence="1">Cytoplasm</location>
    </subcellularLocation>
</comment>
<evidence type="ECO:0008006" key="8">
    <source>
        <dbReference type="Google" id="ProtNLM"/>
    </source>
</evidence>
<accession>A0A9W9YMG5</accession>
<proteinExistence type="predicted"/>
<dbReference type="PROSITE" id="PS50010">
    <property type="entry name" value="DH_2"/>
    <property type="match status" value="1"/>
</dbReference>
<dbReference type="GO" id="GO:0035025">
    <property type="term" value="P:positive regulation of Rho protein signal transduction"/>
    <property type="evidence" value="ECO:0007669"/>
    <property type="project" value="TreeGrafter"/>
</dbReference>
<dbReference type="EMBL" id="MU827317">
    <property type="protein sequence ID" value="KAJ7357847.1"/>
    <property type="molecule type" value="Genomic_DNA"/>
</dbReference>
<keyword evidence="7" id="KW-1185">Reference proteome</keyword>
<dbReference type="InterPro" id="IPR051480">
    <property type="entry name" value="Endocytic_GEF_Adapter"/>
</dbReference>
<dbReference type="SMART" id="SM00325">
    <property type="entry name" value="RhoGEF"/>
    <property type="match status" value="1"/>
</dbReference>
<feature type="coiled-coil region" evidence="3">
    <location>
        <begin position="138"/>
        <end position="172"/>
    </location>
</feature>
<protein>
    <recommendedName>
        <fullName evidence="8">DH domain-containing protein</fullName>
    </recommendedName>
</protein>
<dbReference type="Gene3D" id="1.20.900.10">
    <property type="entry name" value="Dbl homology (DH) domain"/>
    <property type="match status" value="1"/>
</dbReference>
<evidence type="ECO:0000256" key="2">
    <source>
        <dbReference type="ARBA" id="ARBA00022490"/>
    </source>
</evidence>
<evidence type="ECO:0000259" key="4">
    <source>
        <dbReference type="PROSITE" id="PS50003"/>
    </source>
</evidence>
<dbReference type="Gene3D" id="2.30.29.30">
    <property type="entry name" value="Pleckstrin-homology domain (PH domain)/Phosphotyrosine-binding domain (PTB)"/>
    <property type="match status" value="1"/>
</dbReference>
<dbReference type="SUPFAM" id="SSF48065">
    <property type="entry name" value="DBL homology domain (DH-domain)"/>
    <property type="match status" value="1"/>
</dbReference>
<dbReference type="Pfam" id="PF00621">
    <property type="entry name" value="RhoGEF"/>
    <property type="match status" value="1"/>
</dbReference>
<reference evidence="6" key="1">
    <citation type="submission" date="2023-01" db="EMBL/GenBank/DDBJ databases">
        <title>Genome assembly of the deep-sea coral Lophelia pertusa.</title>
        <authorList>
            <person name="Herrera S."/>
            <person name="Cordes E."/>
        </authorList>
    </citation>
    <scope>NUCLEOTIDE SEQUENCE</scope>
    <source>
        <strain evidence="6">USNM1676648</strain>
        <tissue evidence="6">Polyp</tissue>
    </source>
</reference>
<organism evidence="6 7">
    <name type="scientific">Desmophyllum pertusum</name>
    <dbReference type="NCBI Taxonomy" id="174260"/>
    <lineage>
        <taxon>Eukaryota</taxon>
        <taxon>Metazoa</taxon>
        <taxon>Cnidaria</taxon>
        <taxon>Anthozoa</taxon>
        <taxon>Hexacorallia</taxon>
        <taxon>Scleractinia</taxon>
        <taxon>Caryophylliina</taxon>
        <taxon>Caryophylliidae</taxon>
        <taxon>Desmophyllum</taxon>
    </lineage>
</organism>
<dbReference type="GO" id="GO:0005737">
    <property type="term" value="C:cytoplasm"/>
    <property type="evidence" value="ECO:0007669"/>
    <property type="project" value="UniProtKB-SubCell"/>
</dbReference>
<dbReference type="PROSITE" id="PS50003">
    <property type="entry name" value="PH_DOMAIN"/>
    <property type="match status" value="1"/>
</dbReference>
<dbReference type="GO" id="GO:0005085">
    <property type="term" value="F:guanyl-nucleotide exchange factor activity"/>
    <property type="evidence" value="ECO:0007669"/>
    <property type="project" value="InterPro"/>
</dbReference>
<evidence type="ECO:0000259" key="5">
    <source>
        <dbReference type="PROSITE" id="PS50010"/>
    </source>
</evidence>
<gene>
    <name evidence="6" type="ORF">OS493_022665</name>
</gene>
<dbReference type="OrthoDB" id="5973771at2759"/>
<evidence type="ECO:0000256" key="1">
    <source>
        <dbReference type="ARBA" id="ARBA00004496"/>
    </source>
</evidence>
<name>A0A9W9YMG5_9CNID</name>
<feature type="domain" description="PH" evidence="4">
    <location>
        <begin position="312"/>
        <end position="344"/>
    </location>
</feature>
<dbReference type="InterPro" id="IPR000219">
    <property type="entry name" value="DH_dom"/>
</dbReference>